<evidence type="ECO:0000313" key="1">
    <source>
        <dbReference type="EMBL" id="QOX65095.1"/>
    </source>
</evidence>
<evidence type="ECO:0000313" key="2">
    <source>
        <dbReference type="Proteomes" id="UP000594014"/>
    </source>
</evidence>
<sequence length="364" mass="39067">METKVFDVRDLNKQNLEQSIIYDEAEANEKVEAALEKIDEAAGILAGGGLVAFPTETVYGLGANALDGDAVAKIYEAKGRPSDNPLIVHIARASNIGELTPALTPKIIRLVDNFWPGPLTIVLPKKQNIPDITTGGLDTVAIRMPDDPVALEMIKKAGCPVAAPSANISGRPSPTKGEHVVNDLDGKIDAILIGSDCRVGIESTVLDLTGEVPTILRPGIITAENIEAAIGGKVEMDPALYVNRPRDVSDGENNDFIPKAPGMKYTHYAPKAEMTVIEGQIDRVKNEIQRLKGLNERLGLKVGVILFEEKAFIEAAHEFFAKLRDLDDEGVDLILAGALSEQDGVGFAVMNRMLKSAGYNIAKV</sequence>
<organism evidence="1 2">
    <name type="scientific">Anoxybacterium hadale</name>
    <dbReference type="NCBI Taxonomy" id="3408580"/>
    <lineage>
        <taxon>Bacteria</taxon>
        <taxon>Bacillati</taxon>
        <taxon>Bacillota</taxon>
        <taxon>Clostridia</taxon>
        <taxon>Peptostreptococcales</taxon>
        <taxon>Anaerovoracaceae</taxon>
        <taxon>Anoxybacterium</taxon>
    </lineage>
</organism>
<dbReference type="EMBL" id="CP042469">
    <property type="protein sequence ID" value="QOX65095.1"/>
    <property type="molecule type" value="Genomic_DNA"/>
</dbReference>
<reference evidence="1" key="1">
    <citation type="submission" date="2019-08" db="EMBL/GenBank/DDBJ databases">
        <title>Genome sequence of Clostridiales bacterium MT110.</title>
        <authorList>
            <person name="Cao J."/>
        </authorList>
    </citation>
    <scope>NUCLEOTIDE SEQUENCE</scope>
    <source>
        <strain evidence="1">MT110</strain>
    </source>
</reference>
<protein>
    <submittedName>
        <fullName evidence="1">Threonylcarbamoyl-AMP synthase</fullName>
    </submittedName>
</protein>
<keyword evidence="2" id="KW-1185">Reference proteome</keyword>
<proteinExistence type="predicted"/>
<name>A0ACD1AF73_9FIRM</name>
<gene>
    <name evidence="1" type="ORF">FRZ06_17960</name>
</gene>
<dbReference type="Proteomes" id="UP000594014">
    <property type="component" value="Chromosome"/>
</dbReference>
<accession>A0ACD1AF73</accession>